<dbReference type="PIRSF" id="PIRSF018637">
    <property type="entry name" value="TrmK"/>
    <property type="match status" value="1"/>
</dbReference>
<organism evidence="1 2">
    <name type="scientific">Pelotomaculum schinkii</name>
    <dbReference type="NCBI Taxonomy" id="78350"/>
    <lineage>
        <taxon>Bacteria</taxon>
        <taxon>Bacillati</taxon>
        <taxon>Bacillota</taxon>
        <taxon>Clostridia</taxon>
        <taxon>Eubacteriales</taxon>
        <taxon>Desulfotomaculaceae</taxon>
        <taxon>Pelotomaculum</taxon>
    </lineage>
</organism>
<dbReference type="EMBL" id="QFGA01000001">
    <property type="protein sequence ID" value="TEB07174.1"/>
    <property type="molecule type" value="Genomic_DNA"/>
</dbReference>
<dbReference type="SUPFAM" id="SSF53335">
    <property type="entry name" value="S-adenosyl-L-methionine-dependent methyltransferases"/>
    <property type="match status" value="1"/>
</dbReference>
<keyword evidence="1" id="KW-0808">Transferase</keyword>
<dbReference type="EC" id="2.1.1.217" evidence="1"/>
<sequence length="229" mass="25048">MELPKRLAALAAFIPYGSIAADIGTDHAYLPIFLVKQGICRFVIATDLREGPFQSAKHKIKEHTLEDRIILRLGDGLQPLKPGEVEVLVLAGMGGNTIRGILAGAPPTLAGIKRLVMQPMTDAGDLRNWLAANGWKIADEELVEEEGRIYVVIAAEPGCEVTCDPLYLELGPRLLEKKSPLLERYLNSFMVKYERVLAGLALAHSTAAREKALEIEAKVARIREVSACL</sequence>
<evidence type="ECO:0000313" key="2">
    <source>
        <dbReference type="Proteomes" id="UP000298324"/>
    </source>
</evidence>
<dbReference type="RefSeq" id="WP_190239142.1">
    <property type="nucleotide sequence ID" value="NZ_QFGA01000001.1"/>
</dbReference>
<dbReference type="GO" id="GO:0160105">
    <property type="term" value="F:tRNA (adenine(22)-N1)-methyltransferase activity"/>
    <property type="evidence" value="ECO:0007669"/>
    <property type="project" value="UniProtKB-EC"/>
</dbReference>
<proteinExistence type="predicted"/>
<accession>A0A4Y7RDV6</accession>
<dbReference type="Gene3D" id="3.40.50.150">
    <property type="entry name" value="Vaccinia Virus protein VP39"/>
    <property type="match status" value="1"/>
</dbReference>
<evidence type="ECO:0000313" key="1">
    <source>
        <dbReference type="EMBL" id="TEB07174.1"/>
    </source>
</evidence>
<dbReference type="AlphaFoldDB" id="A0A4Y7RDV6"/>
<keyword evidence="2" id="KW-1185">Reference proteome</keyword>
<dbReference type="PANTHER" id="PTHR38451">
    <property type="entry name" value="TRNA (ADENINE(22)-N(1))-METHYLTRANSFERASE"/>
    <property type="match status" value="1"/>
</dbReference>
<name>A0A4Y7RDV6_9FIRM</name>
<dbReference type="InterPro" id="IPR029063">
    <property type="entry name" value="SAM-dependent_MTases_sf"/>
</dbReference>
<dbReference type="InterPro" id="IPR006901">
    <property type="entry name" value="TrmK"/>
</dbReference>
<dbReference type="Gene3D" id="1.10.287.1890">
    <property type="match status" value="1"/>
</dbReference>
<dbReference type="Proteomes" id="UP000298324">
    <property type="component" value="Unassembled WGS sequence"/>
</dbReference>
<dbReference type="PANTHER" id="PTHR38451:SF1">
    <property type="entry name" value="TRNA (ADENINE(22)-N(1))-METHYLTRANSFERASE"/>
    <property type="match status" value="1"/>
</dbReference>
<gene>
    <name evidence="1" type="primary">trmK</name>
    <name evidence="1" type="ORF">Psch_00717</name>
</gene>
<reference evidence="1 2" key="1">
    <citation type="journal article" date="2018" name="Environ. Microbiol.">
        <title>Novel energy conservation strategies and behaviour of Pelotomaculum schinkii driving syntrophic propionate catabolism.</title>
        <authorList>
            <person name="Hidalgo-Ahumada C.A.P."/>
            <person name="Nobu M.K."/>
            <person name="Narihiro T."/>
            <person name="Tamaki H."/>
            <person name="Liu W.T."/>
            <person name="Kamagata Y."/>
            <person name="Stams A.J.M."/>
            <person name="Imachi H."/>
            <person name="Sousa D.Z."/>
        </authorList>
    </citation>
    <scope>NUCLEOTIDE SEQUENCE [LARGE SCALE GENOMIC DNA]</scope>
    <source>
        <strain evidence="1 2">HH</strain>
    </source>
</reference>
<comment type="caution">
    <text evidence="1">The sequence shown here is derived from an EMBL/GenBank/DDBJ whole genome shotgun (WGS) entry which is preliminary data.</text>
</comment>
<keyword evidence="1" id="KW-0489">Methyltransferase</keyword>
<protein>
    <submittedName>
        <fullName evidence="1">tRNA (Adenine(22)-N(1))-methyltransferase</fullName>
        <ecNumber evidence="1">2.1.1.217</ecNumber>
    </submittedName>
</protein>
<dbReference type="GO" id="GO:0032259">
    <property type="term" value="P:methylation"/>
    <property type="evidence" value="ECO:0007669"/>
    <property type="project" value="UniProtKB-KW"/>
</dbReference>
<dbReference type="Pfam" id="PF04816">
    <property type="entry name" value="TrmK"/>
    <property type="match status" value="1"/>
</dbReference>